<proteinExistence type="predicted"/>
<dbReference type="OrthoDB" id="2851454at2"/>
<dbReference type="Proteomes" id="UP000199159">
    <property type="component" value="Unassembled WGS sequence"/>
</dbReference>
<keyword evidence="2" id="KW-1185">Reference proteome</keyword>
<dbReference type="AlphaFoldDB" id="A0A1H0Q5D2"/>
<accession>A0A1H0Q5D2</accession>
<gene>
    <name evidence="1" type="ORF">SAMN05216565_101612</name>
</gene>
<organism evidence="1 2">
    <name type="scientific">Litchfieldia salsa</name>
    <dbReference type="NCBI Taxonomy" id="930152"/>
    <lineage>
        <taxon>Bacteria</taxon>
        <taxon>Bacillati</taxon>
        <taxon>Bacillota</taxon>
        <taxon>Bacilli</taxon>
        <taxon>Bacillales</taxon>
        <taxon>Bacillaceae</taxon>
        <taxon>Litchfieldia</taxon>
    </lineage>
</organism>
<dbReference type="STRING" id="930152.SAMN05216565_101612"/>
<evidence type="ECO:0000313" key="1">
    <source>
        <dbReference type="EMBL" id="SDP12621.1"/>
    </source>
</evidence>
<name>A0A1H0Q5D2_9BACI</name>
<protein>
    <submittedName>
        <fullName evidence="1">Uncharacterized protein</fullName>
    </submittedName>
</protein>
<dbReference type="RefSeq" id="WP_090849751.1">
    <property type="nucleotide sequence ID" value="NZ_FNJU01000001.1"/>
</dbReference>
<dbReference type="EMBL" id="FNJU01000001">
    <property type="protein sequence ID" value="SDP12621.1"/>
    <property type="molecule type" value="Genomic_DNA"/>
</dbReference>
<reference evidence="2" key="1">
    <citation type="submission" date="2016-10" db="EMBL/GenBank/DDBJ databases">
        <authorList>
            <person name="Varghese N."/>
            <person name="Submissions S."/>
        </authorList>
    </citation>
    <scope>NUCLEOTIDE SEQUENCE [LARGE SCALE GENOMIC DNA]</scope>
    <source>
        <strain evidence="2">IBRC-M10078</strain>
    </source>
</reference>
<sequence length="355" mass="41122">MHSNQSNDEHILQLKQQIHSLQQQIQQLNSYINYSNVYEYYIQGVKLEKVKGTFQLGQLTQNELADSDGIHRFYIGEIIIKEIEDTGTVGLGITEKRKESQNKEIPSEHATGEIKAMYNGINTLLAIENTPSFFQSLSVHEQILIKVWEFMNEQWKSTDEFTTFYENTLKLLNESINPRINITKPNFEDEVYISLADYIEEQAKTLLVIGCLLESNFPNYLSKYKSKMTKIKSKLTAAINETQSNIATIQTIVDTIKSTFDLDTLPSSFEELVEQPDTLRHFYYHLLHQVMENGDAVEFLDNLYELILDNTCNITNELNLNELTPEEQGYLFATLLESLNQYPIFILLEYLQLQL</sequence>
<evidence type="ECO:0000313" key="2">
    <source>
        <dbReference type="Proteomes" id="UP000199159"/>
    </source>
</evidence>